<name>A0AAV9NI87_9EURO</name>
<reference evidence="2 3" key="1">
    <citation type="submission" date="2023-08" db="EMBL/GenBank/DDBJ databases">
        <title>Black Yeasts Isolated from many extreme environments.</title>
        <authorList>
            <person name="Coleine C."/>
            <person name="Stajich J.E."/>
            <person name="Selbmann L."/>
        </authorList>
    </citation>
    <scope>NUCLEOTIDE SEQUENCE [LARGE SCALE GENOMIC DNA]</scope>
    <source>
        <strain evidence="2 3">CCFEE 5792</strain>
    </source>
</reference>
<feature type="region of interest" description="Disordered" evidence="1">
    <location>
        <begin position="97"/>
        <end position="133"/>
    </location>
</feature>
<dbReference type="EMBL" id="JAVRRD010000005">
    <property type="protein sequence ID" value="KAK5058835.1"/>
    <property type="molecule type" value="Genomic_DNA"/>
</dbReference>
<feature type="region of interest" description="Disordered" evidence="1">
    <location>
        <begin position="206"/>
        <end position="237"/>
    </location>
</feature>
<sequence length="237" mass="25058">MRSQLLYTYITLSTISGLANAWPVILGRHERREPASYSVVAVDGGGSGADGSATTVISSVVRTETVLQTQLSTIVITEAETPSTIIITITSASATTVTERPAATQTVTSPPETTAQPSQTASPETVTVTQSLPSSKPYDDGMWHTYYYYTPSEEARTVPTSTSEAINSLPSSTETIATSLEPTYTPSPTVDWASFWRVPPVESSSETISTSSVNAPTGSTAFWDGRPGFGSGRDTTS</sequence>
<keyword evidence="3" id="KW-1185">Reference proteome</keyword>
<feature type="compositionally biased region" description="Polar residues" evidence="1">
    <location>
        <begin position="103"/>
        <end position="133"/>
    </location>
</feature>
<proteinExistence type="predicted"/>
<protein>
    <submittedName>
        <fullName evidence="2">Uncharacterized protein</fullName>
    </submittedName>
</protein>
<comment type="caution">
    <text evidence="2">The sequence shown here is derived from an EMBL/GenBank/DDBJ whole genome shotgun (WGS) entry which is preliminary data.</text>
</comment>
<dbReference type="Proteomes" id="UP001358417">
    <property type="component" value="Unassembled WGS sequence"/>
</dbReference>
<evidence type="ECO:0000313" key="2">
    <source>
        <dbReference type="EMBL" id="KAK5058835.1"/>
    </source>
</evidence>
<dbReference type="AlphaFoldDB" id="A0AAV9NI87"/>
<accession>A0AAV9NI87</accession>
<gene>
    <name evidence="2" type="ORF">LTR84_011099</name>
</gene>
<dbReference type="RefSeq" id="XP_064709358.1">
    <property type="nucleotide sequence ID" value="XM_064854632.1"/>
</dbReference>
<evidence type="ECO:0000256" key="1">
    <source>
        <dbReference type="SAM" id="MobiDB-lite"/>
    </source>
</evidence>
<dbReference type="GeneID" id="89979253"/>
<evidence type="ECO:0000313" key="3">
    <source>
        <dbReference type="Proteomes" id="UP001358417"/>
    </source>
</evidence>
<organism evidence="2 3">
    <name type="scientific">Exophiala bonariae</name>
    <dbReference type="NCBI Taxonomy" id="1690606"/>
    <lineage>
        <taxon>Eukaryota</taxon>
        <taxon>Fungi</taxon>
        <taxon>Dikarya</taxon>
        <taxon>Ascomycota</taxon>
        <taxon>Pezizomycotina</taxon>
        <taxon>Eurotiomycetes</taxon>
        <taxon>Chaetothyriomycetidae</taxon>
        <taxon>Chaetothyriales</taxon>
        <taxon>Herpotrichiellaceae</taxon>
        <taxon>Exophiala</taxon>
    </lineage>
</organism>